<dbReference type="Gene3D" id="1.10.101.10">
    <property type="entry name" value="PGBD-like superfamily/PGBD"/>
    <property type="match status" value="1"/>
</dbReference>
<dbReference type="Proteomes" id="UP000006054">
    <property type="component" value="Chromosome"/>
</dbReference>
<feature type="domain" description="L,D-TPase catalytic" evidence="8">
    <location>
        <begin position="242"/>
        <end position="421"/>
    </location>
</feature>
<protein>
    <recommendedName>
        <fullName evidence="8">L,D-TPase catalytic domain-containing protein</fullName>
    </recommendedName>
</protein>
<dbReference type="PROSITE" id="PS52029">
    <property type="entry name" value="LD_TPASE"/>
    <property type="match status" value="1"/>
</dbReference>
<keyword evidence="5 7" id="KW-0573">Peptidoglycan synthesis</keyword>
<dbReference type="Pfam" id="PF03734">
    <property type="entry name" value="YkuD"/>
    <property type="match status" value="1"/>
</dbReference>
<proteinExistence type="inferred from homology"/>
<dbReference type="InterPro" id="IPR045380">
    <property type="entry name" value="LD_TPept_scaffold_dom"/>
</dbReference>
<dbReference type="KEGG" id="fli:Fleli_3853"/>
<dbReference type="InterPro" id="IPR038063">
    <property type="entry name" value="Transpep_catalytic_dom"/>
</dbReference>
<dbReference type="AlphaFoldDB" id="I4AQC3"/>
<dbReference type="SUPFAM" id="SSF141523">
    <property type="entry name" value="L,D-transpeptidase catalytic domain-like"/>
    <property type="match status" value="1"/>
</dbReference>
<keyword evidence="4 7" id="KW-0133">Cell shape</keyword>
<dbReference type="InterPro" id="IPR052905">
    <property type="entry name" value="LD-transpeptidase_YkuD-like"/>
</dbReference>
<evidence type="ECO:0000256" key="5">
    <source>
        <dbReference type="ARBA" id="ARBA00022984"/>
    </source>
</evidence>
<organism evidence="9 10">
    <name type="scientific">Bernardetia litoralis (strain ATCC 23117 / DSM 6794 / NBRC 15988 / NCIMB 1366 / Fx l1 / Sio-4)</name>
    <name type="common">Flexibacter litoralis</name>
    <dbReference type="NCBI Taxonomy" id="880071"/>
    <lineage>
        <taxon>Bacteria</taxon>
        <taxon>Pseudomonadati</taxon>
        <taxon>Bacteroidota</taxon>
        <taxon>Cytophagia</taxon>
        <taxon>Cytophagales</taxon>
        <taxon>Bernardetiaceae</taxon>
        <taxon>Bernardetia</taxon>
    </lineage>
</organism>
<dbReference type="GO" id="GO:0071555">
    <property type="term" value="P:cell wall organization"/>
    <property type="evidence" value="ECO:0007669"/>
    <property type="project" value="UniProtKB-UniRule"/>
</dbReference>
<evidence type="ECO:0000256" key="1">
    <source>
        <dbReference type="ARBA" id="ARBA00004752"/>
    </source>
</evidence>
<dbReference type="Pfam" id="PF20142">
    <property type="entry name" value="Scaffold"/>
    <property type="match status" value="1"/>
</dbReference>
<evidence type="ECO:0000313" key="10">
    <source>
        <dbReference type="Proteomes" id="UP000006054"/>
    </source>
</evidence>
<dbReference type="InterPro" id="IPR005490">
    <property type="entry name" value="LD_TPept_cat_dom"/>
</dbReference>
<name>I4AQC3_BERLS</name>
<evidence type="ECO:0000256" key="7">
    <source>
        <dbReference type="PROSITE-ProRule" id="PRU01373"/>
    </source>
</evidence>
<dbReference type="OrthoDB" id="9778545at2"/>
<dbReference type="eggNOG" id="COG2989">
    <property type="taxonomic scope" value="Bacteria"/>
</dbReference>
<evidence type="ECO:0000256" key="2">
    <source>
        <dbReference type="ARBA" id="ARBA00005992"/>
    </source>
</evidence>
<dbReference type="SUPFAM" id="SSF47090">
    <property type="entry name" value="PGBD-like"/>
    <property type="match status" value="1"/>
</dbReference>
<dbReference type="UniPathway" id="UPA00219"/>
<dbReference type="CDD" id="cd16913">
    <property type="entry name" value="YkuD_like"/>
    <property type="match status" value="1"/>
</dbReference>
<dbReference type="GO" id="GO:0009252">
    <property type="term" value="P:peptidoglycan biosynthetic process"/>
    <property type="evidence" value="ECO:0007669"/>
    <property type="project" value="UniProtKB-UniPathway"/>
</dbReference>
<gene>
    <name evidence="9" type="ordered locus">Fleli_3853</name>
</gene>
<dbReference type="PANTHER" id="PTHR41533">
    <property type="entry name" value="L,D-TRANSPEPTIDASE HI_1667-RELATED"/>
    <property type="match status" value="1"/>
</dbReference>
<feature type="active site" description="Nucleophile" evidence="7">
    <location>
        <position position="394"/>
    </location>
</feature>
<keyword evidence="10" id="KW-1185">Reference proteome</keyword>
<dbReference type="GO" id="GO:0008360">
    <property type="term" value="P:regulation of cell shape"/>
    <property type="evidence" value="ECO:0007669"/>
    <property type="project" value="UniProtKB-UniRule"/>
</dbReference>
<comment type="pathway">
    <text evidence="1 7">Cell wall biogenesis; peptidoglycan biosynthesis.</text>
</comment>
<keyword evidence="3" id="KW-0808">Transferase</keyword>
<evidence type="ECO:0000259" key="8">
    <source>
        <dbReference type="PROSITE" id="PS52029"/>
    </source>
</evidence>
<keyword evidence="6 7" id="KW-0961">Cell wall biogenesis/degradation</keyword>
<evidence type="ECO:0000256" key="6">
    <source>
        <dbReference type="ARBA" id="ARBA00023316"/>
    </source>
</evidence>
<evidence type="ECO:0000313" key="9">
    <source>
        <dbReference type="EMBL" id="AFM06158.1"/>
    </source>
</evidence>
<dbReference type="InterPro" id="IPR002477">
    <property type="entry name" value="Peptidoglycan-bd-like"/>
</dbReference>
<comment type="similarity">
    <text evidence="2">Belongs to the YkuD family.</text>
</comment>
<dbReference type="PANTHER" id="PTHR41533:SF2">
    <property type="entry name" value="BLR7131 PROTEIN"/>
    <property type="match status" value="1"/>
</dbReference>
<evidence type="ECO:0000256" key="4">
    <source>
        <dbReference type="ARBA" id="ARBA00022960"/>
    </source>
</evidence>
<dbReference type="Pfam" id="PF01471">
    <property type="entry name" value="PG_binding_1"/>
    <property type="match status" value="1"/>
</dbReference>
<feature type="active site" description="Proton donor/acceptor" evidence="7">
    <location>
        <position position="376"/>
    </location>
</feature>
<dbReference type="InterPro" id="IPR036365">
    <property type="entry name" value="PGBD-like_sf"/>
</dbReference>
<dbReference type="InterPro" id="IPR036366">
    <property type="entry name" value="PGBDSf"/>
</dbReference>
<evidence type="ECO:0000256" key="3">
    <source>
        <dbReference type="ARBA" id="ARBA00022679"/>
    </source>
</evidence>
<dbReference type="Gene3D" id="2.40.440.10">
    <property type="entry name" value="L,D-transpeptidase catalytic domain-like"/>
    <property type="match status" value="1"/>
</dbReference>
<accession>I4AQC3</accession>
<dbReference type="GO" id="GO:0016740">
    <property type="term" value="F:transferase activity"/>
    <property type="evidence" value="ECO:0007669"/>
    <property type="project" value="UniProtKB-KW"/>
</dbReference>
<sequence>MGYLKNSGSAGLNEDAYSLSDIDEIQNALLGTHGEYDLPKLMKIDVFTTAMALTYLNHTYAGRIKPNEVDSKENIWVEKYKPVDLVDELYSAIQNNRIDLIIERAEPQYELYEKLKIAREEYKRIVAEGGWEKINLEDFKKIKIDSTEEFNHHVLVPTIRNILNKTGDLQLAKNEVADTSQIYDNKLREAVMNFQERHTLERDGIVGMNLLKEMATSAEDRLTQIELNMERLRWLSDSLGDNYIIVNVPSYWMRLYDSGKRSFETKVMVGQSFHETPLFMDTMKYIVLSPKWHVPISIMTNELLPKLRRGGNYFSRNNFSIYQRTSDGIKEISPNAVNWNAVRNMGNYSIVQNAGASNALGRVKFIFPNANNIYMHDTPSTQFNKANRALSHGCIRLYEPEKLANYILKEKADTWTPEKIHKAMYSGDTKNVYLSRQWVVHIVYWTTWVDDTGKVHFAKDVYGYDKAQREILAKRDINLKNWMQKRTKEFENLKRKEIALR</sequence>
<dbReference type="STRING" id="880071.Fleli_3853"/>
<dbReference type="EMBL" id="CP003345">
    <property type="protein sequence ID" value="AFM06158.1"/>
    <property type="molecule type" value="Genomic_DNA"/>
</dbReference>
<reference evidence="10" key="1">
    <citation type="submission" date="2012-06" db="EMBL/GenBank/DDBJ databases">
        <title>The complete genome of Flexibacter litoralis DSM 6794.</title>
        <authorList>
            <person name="Lucas S."/>
            <person name="Copeland A."/>
            <person name="Lapidus A."/>
            <person name="Glavina del Rio T."/>
            <person name="Dalin E."/>
            <person name="Tice H."/>
            <person name="Bruce D."/>
            <person name="Goodwin L."/>
            <person name="Pitluck S."/>
            <person name="Peters L."/>
            <person name="Ovchinnikova G."/>
            <person name="Lu M."/>
            <person name="Kyrpides N."/>
            <person name="Mavromatis K."/>
            <person name="Ivanova N."/>
            <person name="Brettin T."/>
            <person name="Detter J.C."/>
            <person name="Han C."/>
            <person name="Larimer F."/>
            <person name="Land M."/>
            <person name="Hauser L."/>
            <person name="Markowitz V."/>
            <person name="Cheng J.-F."/>
            <person name="Hugenholtz P."/>
            <person name="Woyke T."/>
            <person name="Wu D."/>
            <person name="Spring S."/>
            <person name="Lang E."/>
            <person name="Kopitz M."/>
            <person name="Brambilla E."/>
            <person name="Klenk H.-P."/>
            <person name="Eisen J.A."/>
        </authorList>
    </citation>
    <scope>NUCLEOTIDE SEQUENCE [LARGE SCALE GENOMIC DNA]</scope>
    <source>
        <strain evidence="10">ATCC 23117 / DSM 6794 / NBRC 15988 / NCIMB 1366 / Sio-4</strain>
    </source>
</reference>
<dbReference type="HOGENOM" id="CLU_020360_3_4_10"/>
<dbReference type="GO" id="GO:0004180">
    <property type="term" value="F:carboxypeptidase activity"/>
    <property type="evidence" value="ECO:0007669"/>
    <property type="project" value="UniProtKB-ARBA"/>
</dbReference>